<name>A0A841CS94_9PSEU</name>
<feature type="compositionally biased region" description="Acidic residues" evidence="1">
    <location>
        <begin position="175"/>
        <end position="189"/>
    </location>
</feature>
<dbReference type="Proteomes" id="UP000547510">
    <property type="component" value="Unassembled WGS sequence"/>
</dbReference>
<reference evidence="2 3" key="1">
    <citation type="submission" date="2020-08" db="EMBL/GenBank/DDBJ databases">
        <title>Genomic Encyclopedia of Type Strains, Phase III (KMG-III): the genomes of soil and plant-associated and newly described type strains.</title>
        <authorList>
            <person name="Whitman W."/>
        </authorList>
    </citation>
    <scope>NUCLEOTIDE SEQUENCE [LARGE SCALE GENOMIC DNA]</scope>
    <source>
        <strain evidence="2 3">CECT 8640</strain>
    </source>
</reference>
<gene>
    <name evidence="2" type="ORF">FHS29_005516</name>
</gene>
<dbReference type="AlphaFoldDB" id="A0A841CS94"/>
<dbReference type="EMBL" id="JACHJN010000009">
    <property type="protein sequence ID" value="MBB5958907.1"/>
    <property type="molecule type" value="Genomic_DNA"/>
</dbReference>
<proteinExistence type="predicted"/>
<comment type="caution">
    <text evidence="2">The sequence shown here is derived from an EMBL/GenBank/DDBJ whole genome shotgun (WGS) entry which is preliminary data.</text>
</comment>
<evidence type="ECO:0000313" key="3">
    <source>
        <dbReference type="Proteomes" id="UP000547510"/>
    </source>
</evidence>
<evidence type="ECO:0000313" key="2">
    <source>
        <dbReference type="EMBL" id="MBB5958907.1"/>
    </source>
</evidence>
<feature type="compositionally biased region" description="Basic and acidic residues" evidence="1">
    <location>
        <begin position="190"/>
        <end position="209"/>
    </location>
</feature>
<feature type="region of interest" description="Disordered" evidence="1">
    <location>
        <begin position="155"/>
        <end position="282"/>
    </location>
</feature>
<organism evidence="2 3">
    <name type="scientific">Saccharothrix tamanrassetensis</name>
    <dbReference type="NCBI Taxonomy" id="1051531"/>
    <lineage>
        <taxon>Bacteria</taxon>
        <taxon>Bacillati</taxon>
        <taxon>Actinomycetota</taxon>
        <taxon>Actinomycetes</taxon>
        <taxon>Pseudonocardiales</taxon>
        <taxon>Pseudonocardiaceae</taxon>
        <taxon>Saccharothrix</taxon>
    </lineage>
</organism>
<dbReference type="RefSeq" id="WP_184695320.1">
    <property type="nucleotide sequence ID" value="NZ_JACHJN010000009.1"/>
</dbReference>
<evidence type="ECO:0000256" key="1">
    <source>
        <dbReference type="SAM" id="MobiDB-lite"/>
    </source>
</evidence>
<keyword evidence="3" id="KW-1185">Reference proteome</keyword>
<protein>
    <submittedName>
        <fullName evidence="2">Uncharacterized protein</fullName>
    </submittedName>
</protein>
<feature type="compositionally biased region" description="Pro residues" evidence="1">
    <location>
        <begin position="158"/>
        <end position="174"/>
    </location>
</feature>
<feature type="compositionally biased region" description="Basic and acidic residues" evidence="1">
    <location>
        <begin position="218"/>
        <end position="231"/>
    </location>
</feature>
<accession>A0A841CS94</accession>
<sequence>MADRPRSPEPEDDDPSSVTQPVRVFGASEQAPGNPGWTRALADTTTAQREPLADGVEQLPGIDPAFWHGPARERFATARDRLADEWKTVHDAHDAVVRRVDTYSTFVHQLQHLWEADRGNPAALRHTAELHERTTAALAAELLARAAQLDAVAVQGLPPAPGPATEPQPGPQPEPEAEPEPESQPEPDNEPERDNEPEASEPDRTADDQPERDDEQGPDDRPEPAAEHAEDGSAADSESNGAVPGGGDLSTGSHPGDGVHQAPTAVDAPEAHDAPTTPAHRFHLTEKLGVQLQAGVRVFRIPWELPRR</sequence>